<dbReference type="GO" id="GO:0016208">
    <property type="term" value="F:AMP binding"/>
    <property type="evidence" value="ECO:0007669"/>
    <property type="project" value="TreeGrafter"/>
</dbReference>
<evidence type="ECO:0000256" key="6">
    <source>
        <dbReference type="ARBA" id="ARBA00011738"/>
    </source>
</evidence>
<dbReference type="RefSeq" id="WP_146808380.1">
    <property type="nucleotide sequence ID" value="NZ_BJXX01000022.1"/>
</dbReference>
<dbReference type="GO" id="GO:0002055">
    <property type="term" value="F:adenine binding"/>
    <property type="evidence" value="ECO:0007669"/>
    <property type="project" value="TreeGrafter"/>
</dbReference>
<dbReference type="InterPro" id="IPR005764">
    <property type="entry name" value="Ade_phspho_trans"/>
</dbReference>
<feature type="domain" description="Phosphoribosyltransferase" evidence="13">
    <location>
        <begin position="27"/>
        <end position="148"/>
    </location>
</feature>
<comment type="pathway">
    <text evidence="4 12">Purine metabolism; AMP biosynthesis via salvage pathway; AMP from adenine: step 1/1.</text>
</comment>
<dbReference type="EMBL" id="BJXX01000022">
    <property type="protein sequence ID" value="GEN33081.1"/>
    <property type="molecule type" value="Genomic_DNA"/>
</dbReference>
<gene>
    <name evidence="12 14" type="primary">apt</name>
    <name evidence="14" type="ORF">ADA01nite_05410</name>
</gene>
<evidence type="ECO:0000256" key="2">
    <source>
        <dbReference type="ARBA" id="ARBA00003968"/>
    </source>
</evidence>
<keyword evidence="10 12" id="KW-0808">Transferase</keyword>
<comment type="subcellular location">
    <subcellularLocation>
        <location evidence="3 12">Cytoplasm</location>
    </subcellularLocation>
</comment>
<dbReference type="EC" id="2.4.2.7" evidence="7 12"/>
<dbReference type="NCBIfam" id="NF002633">
    <property type="entry name" value="PRK02304.1-2"/>
    <property type="match status" value="1"/>
</dbReference>
<dbReference type="InterPro" id="IPR029057">
    <property type="entry name" value="PRTase-like"/>
</dbReference>
<dbReference type="HAMAP" id="MF_00004">
    <property type="entry name" value="Aden_phosphoribosyltr"/>
    <property type="match status" value="1"/>
</dbReference>
<dbReference type="InterPro" id="IPR000836">
    <property type="entry name" value="PRTase_dom"/>
</dbReference>
<keyword evidence="11 12" id="KW-0660">Purine salvage</keyword>
<comment type="subunit">
    <text evidence="6 12">Homodimer.</text>
</comment>
<evidence type="ECO:0000256" key="1">
    <source>
        <dbReference type="ARBA" id="ARBA00000868"/>
    </source>
</evidence>
<dbReference type="PANTHER" id="PTHR32315:SF3">
    <property type="entry name" value="ADENINE PHOSPHORIBOSYLTRANSFERASE"/>
    <property type="match status" value="1"/>
</dbReference>
<evidence type="ECO:0000256" key="3">
    <source>
        <dbReference type="ARBA" id="ARBA00004496"/>
    </source>
</evidence>
<evidence type="ECO:0000259" key="13">
    <source>
        <dbReference type="Pfam" id="PF00156"/>
    </source>
</evidence>
<dbReference type="InterPro" id="IPR050054">
    <property type="entry name" value="UPRTase/APRTase"/>
</dbReference>
<comment type="similarity">
    <text evidence="5 12">Belongs to the purine/pyrimidine phosphoribosyltransferase family.</text>
</comment>
<dbReference type="GO" id="GO:0005737">
    <property type="term" value="C:cytoplasm"/>
    <property type="evidence" value="ECO:0007669"/>
    <property type="project" value="UniProtKB-SubCell"/>
</dbReference>
<reference evidence="14 15" key="1">
    <citation type="submission" date="2019-07" db="EMBL/GenBank/DDBJ databases">
        <title>Whole genome shotgun sequence of Aneurinibacillus danicus NBRC 102444.</title>
        <authorList>
            <person name="Hosoyama A."/>
            <person name="Uohara A."/>
            <person name="Ohji S."/>
            <person name="Ichikawa N."/>
        </authorList>
    </citation>
    <scope>NUCLEOTIDE SEQUENCE [LARGE SCALE GENOMIC DNA]</scope>
    <source>
        <strain evidence="14 15">NBRC 102444</strain>
    </source>
</reference>
<protein>
    <recommendedName>
        <fullName evidence="7 12">Adenine phosphoribosyltransferase</fullName>
        <shortName evidence="12">APRT</shortName>
        <ecNumber evidence="7 12">2.4.2.7</ecNumber>
    </recommendedName>
</protein>
<evidence type="ECO:0000256" key="7">
    <source>
        <dbReference type="ARBA" id="ARBA00011893"/>
    </source>
</evidence>
<keyword evidence="15" id="KW-1185">Reference proteome</keyword>
<sequence>MDFKEKIRVILDYPQKGIRFKDITTLLKDGPAYRAAIDRMAEFAREKKPDIIVGPEARGFVIGCPLAVQLGTGFAPVRKKGKLPFETIQAEYSLEYGKDALAMHKDAIQPGQRVLIADDLLATGGTIQTTIDLVKKLGGEIVGLTFLIELTYLNGREKLGPEHDIFTLVQY</sequence>
<dbReference type="GO" id="GO:0006166">
    <property type="term" value="P:purine ribonucleoside salvage"/>
    <property type="evidence" value="ECO:0007669"/>
    <property type="project" value="UniProtKB-UniRule"/>
</dbReference>
<keyword evidence="9 12" id="KW-0328">Glycosyltransferase</keyword>
<dbReference type="AlphaFoldDB" id="A0A511V4R5"/>
<evidence type="ECO:0000256" key="4">
    <source>
        <dbReference type="ARBA" id="ARBA00004659"/>
    </source>
</evidence>
<evidence type="ECO:0000256" key="10">
    <source>
        <dbReference type="ARBA" id="ARBA00022679"/>
    </source>
</evidence>
<dbReference type="PANTHER" id="PTHR32315">
    <property type="entry name" value="ADENINE PHOSPHORIBOSYLTRANSFERASE"/>
    <property type="match status" value="1"/>
</dbReference>
<dbReference type="FunFam" id="3.40.50.2020:FF:000004">
    <property type="entry name" value="Adenine phosphoribosyltransferase"/>
    <property type="match status" value="1"/>
</dbReference>
<comment type="function">
    <text evidence="2 12">Catalyzes a salvage reaction resulting in the formation of AMP, that is energically less costly than de novo synthesis.</text>
</comment>
<dbReference type="SUPFAM" id="SSF53271">
    <property type="entry name" value="PRTase-like"/>
    <property type="match status" value="1"/>
</dbReference>
<dbReference type="Proteomes" id="UP000321157">
    <property type="component" value="Unassembled WGS sequence"/>
</dbReference>
<accession>A0A511V4R5</accession>
<dbReference type="CDD" id="cd06223">
    <property type="entry name" value="PRTases_typeI"/>
    <property type="match status" value="1"/>
</dbReference>
<organism evidence="14 15">
    <name type="scientific">Aneurinibacillus danicus</name>
    <dbReference type="NCBI Taxonomy" id="267746"/>
    <lineage>
        <taxon>Bacteria</taxon>
        <taxon>Bacillati</taxon>
        <taxon>Bacillota</taxon>
        <taxon>Bacilli</taxon>
        <taxon>Bacillales</taxon>
        <taxon>Paenibacillaceae</taxon>
        <taxon>Aneurinibacillus group</taxon>
        <taxon>Aneurinibacillus</taxon>
    </lineage>
</organism>
<name>A0A511V4R5_9BACL</name>
<dbReference type="UniPathway" id="UPA00588">
    <property type="reaction ID" value="UER00646"/>
</dbReference>
<proteinExistence type="inferred from homology"/>
<dbReference type="NCBIfam" id="TIGR01090">
    <property type="entry name" value="apt"/>
    <property type="match status" value="1"/>
</dbReference>
<evidence type="ECO:0000313" key="15">
    <source>
        <dbReference type="Proteomes" id="UP000321157"/>
    </source>
</evidence>
<dbReference type="GO" id="GO:0006168">
    <property type="term" value="P:adenine salvage"/>
    <property type="evidence" value="ECO:0007669"/>
    <property type="project" value="InterPro"/>
</dbReference>
<dbReference type="GO" id="GO:0044209">
    <property type="term" value="P:AMP salvage"/>
    <property type="evidence" value="ECO:0007669"/>
    <property type="project" value="UniProtKB-UniRule"/>
</dbReference>
<evidence type="ECO:0000256" key="8">
    <source>
        <dbReference type="ARBA" id="ARBA00022490"/>
    </source>
</evidence>
<dbReference type="NCBIfam" id="NF002634">
    <property type="entry name" value="PRK02304.1-3"/>
    <property type="match status" value="1"/>
</dbReference>
<comment type="caution">
    <text evidence="14">The sequence shown here is derived from an EMBL/GenBank/DDBJ whole genome shotgun (WGS) entry which is preliminary data.</text>
</comment>
<keyword evidence="8 12" id="KW-0963">Cytoplasm</keyword>
<evidence type="ECO:0000256" key="11">
    <source>
        <dbReference type="ARBA" id="ARBA00022726"/>
    </source>
</evidence>
<evidence type="ECO:0000313" key="14">
    <source>
        <dbReference type="EMBL" id="GEN33081.1"/>
    </source>
</evidence>
<dbReference type="Gene3D" id="3.40.50.2020">
    <property type="match status" value="1"/>
</dbReference>
<dbReference type="OrthoDB" id="9803963at2"/>
<evidence type="ECO:0000256" key="9">
    <source>
        <dbReference type="ARBA" id="ARBA00022676"/>
    </source>
</evidence>
<evidence type="ECO:0000256" key="12">
    <source>
        <dbReference type="HAMAP-Rule" id="MF_00004"/>
    </source>
</evidence>
<dbReference type="NCBIfam" id="NF002636">
    <property type="entry name" value="PRK02304.1-5"/>
    <property type="match status" value="1"/>
</dbReference>
<comment type="catalytic activity">
    <reaction evidence="1 12">
        <text>AMP + diphosphate = 5-phospho-alpha-D-ribose 1-diphosphate + adenine</text>
        <dbReference type="Rhea" id="RHEA:16609"/>
        <dbReference type="ChEBI" id="CHEBI:16708"/>
        <dbReference type="ChEBI" id="CHEBI:33019"/>
        <dbReference type="ChEBI" id="CHEBI:58017"/>
        <dbReference type="ChEBI" id="CHEBI:456215"/>
        <dbReference type="EC" id="2.4.2.7"/>
    </reaction>
</comment>
<dbReference type="GO" id="GO:0003999">
    <property type="term" value="F:adenine phosphoribosyltransferase activity"/>
    <property type="evidence" value="ECO:0007669"/>
    <property type="project" value="UniProtKB-UniRule"/>
</dbReference>
<evidence type="ECO:0000256" key="5">
    <source>
        <dbReference type="ARBA" id="ARBA00008391"/>
    </source>
</evidence>
<dbReference type="Pfam" id="PF00156">
    <property type="entry name" value="Pribosyltran"/>
    <property type="match status" value="1"/>
</dbReference>